<dbReference type="InterPro" id="IPR013943">
    <property type="entry name" value="Pet127"/>
</dbReference>
<name>A0A8H5MD32_9AGAR</name>
<accession>A0A8H5MD32</accession>
<dbReference type="Proteomes" id="UP000518752">
    <property type="component" value="Unassembled WGS sequence"/>
</dbReference>
<dbReference type="AlphaFoldDB" id="A0A8H5MD32"/>
<sequence>MLHCSSRRLLRLSLPCHSLPRNRYVSLLVEADHPTRSTLSARLSKRFKTKSHADDSTKRNPDALIEAITAHLGTPKEKKKKKKKKKSPATVEQPVTKPADIEGWEEGWGEDDSELVSDTRKATPVRGSPPHLPFPTDYSRRVEGLLEDTPKTVLQDLISPTNQHPIATLHHGLDRVLFNPGVHWLRDPRSRVYNFPPALGIIPKVFDFAFERLTGFVRSSRDQDLWALARQEDRKFAGSTSSLSGMLCHLYFLLSGNKTVDTSTLGMDFRREGPTFTPGQRMPATVVFNYNDGVYSIDSSSSKSSDNDKNILLWMGVVLEKYLTMSSEDFLSFIRSHPYQLEKMPEEPTREAYRYSKSDKFVMRSQLDCHDTRLPGTGVFDIKTRACLPIRMDLLNFKENSGYIIRRNNGYVESFEREYYDLIRAAFLKYQFQVRIGNMDGVFVAYHNTARMFGFQYVSLEEMDQRLFGPAPGTGDRVFQKCVEMLELVSEEIVSCFPGQSVKCTFETEEGLGRDLNIWVEPYSTDVEDGENKTQGPIKQLTVSAESYYGETPSKGARCVGSMDEPWTVHWTISHLASGPEREADVRSALQAAYDRQYRAHNLPDGVTQDKIREWWESVDFSGQNKLNIPILVGDDEGSSEGLEVSTSTSLQPANVPDEFFASNFVEPDERIRGLRNLARAGRAETIKIGLEDKGKPKVVFGVGEVDWEDTLLEEEIAIRDAAEKVATETLVEEKEPT</sequence>
<dbReference type="EMBL" id="JAACJN010000023">
    <property type="protein sequence ID" value="KAF5389241.1"/>
    <property type="molecule type" value="Genomic_DNA"/>
</dbReference>
<feature type="compositionally biased region" description="Basic residues" evidence="1">
    <location>
        <begin position="77"/>
        <end position="87"/>
    </location>
</feature>
<feature type="compositionally biased region" description="Acidic residues" evidence="1">
    <location>
        <begin position="102"/>
        <end position="115"/>
    </location>
</feature>
<feature type="region of interest" description="Disordered" evidence="1">
    <location>
        <begin position="70"/>
        <end position="137"/>
    </location>
</feature>
<evidence type="ECO:0000313" key="3">
    <source>
        <dbReference type="Proteomes" id="UP000518752"/>
    </source>
</evidence>
<keyword evidence="3" id="KW-1185">Reference proteome</keyword>
<dbReference type="PANTHER" id="PTHR31014">
    <property type="entry name" value="MITOCHONDRIAL TRANSLATION SYSTEM COMPONENT PET127-RELATED"/>
    <property type="match status" value="1"/>
</dbReference>
<proteinExistence type="predicted"/>
<dbReference type="GO" id="GO:0000964">
    <property type="term" value="P:mitochondrial RNA 5'-end processing"/>
    <property type="evidence" value="ECO:0007669"/>
    <property type="project" value="TreeGrafter"/>
</dbReference>
<organism evidence="2 3">
    <name type="scientific">Collybiopsis confluens</name>
    <dbReference type="NCBI Taxonomy" id="2823264"/>
    <lineage>
        <taxon>Eukaryota</taxon>
        <taxon>Fungi</taxon>
        <taxon>Dikarya</taxon>
        <taxon>Basidiomycota</taxon>
        <taxon>Agaricomycotina</taxon>
        <taxon>Agaricomycetes</taxon>
        <taxon>Agaricomycetidae</taxon>
        <taxon>Agaricales</taxon>
        <taxon>Marasmiineae</taxon>
        <taxon>Omphalotaceae</taxon>
        <taxon>Collybiopsis</taxon>
    </lineage>
</organism>
<evidence type="ECO:0008006" key="4">
    <source>
        <dbReference type="Google" id="ProtNLM"/>
    </source>
</evidence>
<dbReference type="OrthoDB" id="10249045at2759"/>
<reference evidence="2 3" key="1">
    <citation type="journal article" date="2020" name="ISME J.">
        <title>Uncovering the hidden diversity of litter-decomposition mechanisms in mushroom-forming fungi.</title>
        <authorList>
            <person name="Floudas D."/>
            <person name="Bentzer J."/>
            <person name="Ahren D."/>
            <person name="Johansson T."/>
            <person name="Persson P."/>
            <person name="Tunlid A."/>
        </authorList>
    </citation>
    <scope>NUCLEOTIDE SEQUENCE [LARGE SCALE GENOMIC DNA]</scope>
    <source>
        <strain evidence="2 3">CBS 406.79</strain>
    </source>
</reference>
<dbReference type="Pfam" id="PF08634">
    <property type="entry name" value="Pet127"/>
    <property type="match status" value="1"/>
</dbReference>
<dbReference type="PANTHER" id="PTHR31014:SF0">
    <property type="entry name" value="MITOCHONDRIAL TRANSLATION SYSTEM COMPONENT PET127-RELATED"/>
    <property type="match status" value="1"/>
</dbReference>
<gene>
    <name evidence="2" type="ORF">D9757_003485</name>
</gene>
<protein>
    <recommendedName>
        <fullName evidence="4">Pet127-domain-containing protein</fullName>
    </recommendedName>
</protein>
<evidence type="ECO:0000313" key="2">
    <source>
        <dbReference type="EMBL" id="KAF5389241.1"/>
    </source>
</evidence>
<evidence type="ECO:0000256" key="1">
    <source>
        <dbReference type="SAM" id="MobiDB-lite"/>
    </source>
</evidence>
<comment type="caution">
    <text evidence="2">The sequence shown here is derived from an EMBL/GenBank/DDBJ whole genome shotgun (WGS) entry which is preliminary data.</text>
</comment>
<dbReference type="GO" id="GO:0005740">
    <property type="term" value="C:mitochondrial envelope"/>
    <property type="evidence" value="ECO:0007669"/>
    <property type="project" value="TreeGrafter"/>
</dbReference>